<comment type="catalytic activity">
    <reaction evidence="19 20">
        <text>a plastoquinone + NADH + (n+1) H(+)(in) = a plastoquinol + NAD(+) + n H(+)(out)</text>
        <dbReference type="Rhea" id="RHEA:42608"/>
        <dbReference type="Rhea" id="RHEA-COMP:9561"/>
        <dbReference type="Rhea" id="RHEA-COMP:9562"/>
        <dbReference type="ChEBI" id="CHEBI:15378"/>
        <dbReference type="ChEBI" id="CHEBI:17757"/>
        <dbReference type="ChEBI" id="CHEBI:57540"/>
        <dbReference type="ChEBI" id="CHEBI:57945"/>
        <dbReference type="ChEBI" id="CHEBI:62192"/>
    </reaction>
</comment>
<gene>
    <name evidence="20 24" type="primary">ndhF</name>
</gene>
<geneLocation type="chloroplast" evidence="24"/>
<evidence type="ECO:0000313" key="24">
    <source>
        <dbReference type="EMBL" id="QXI83927.1"/>
    </source>
</evidence>
<evidence type="ECO:0000256" key="12">
    <source>
        <dbReference type="ARBA" id="ARBA00022957"/>
    </source>
</evidence>
<keyword evidence="12 20" id="KW-0618">Plastoquinone</keyword>
<dbReference type="PANTHER" id="PTHR42829:SF2">
    <property type="entry name" value="NADH-UBIQUINONE OXIDOREDUCTASE CHAIN 5"/>
    <property type="match status" value="1"/>
</dbReference>
<keyword evidence="9 20" id="KW-0812">Transmembrane</keyword>
<feature type="transmembrane region" description="Helical" evidence="20">
    <location>
        <begin position="121"/>
        <end position="139"/>
    </location>
</feature>
<evidence type="ECO:0000256" key="9">
    <source>
        <dbReference type="ARBA" id="ARBA00022692"/>
    </source>
</evidence>
<feature type="domain" description="NADH-Ubiquinone oxidoreductase (complex I) chain 5 N-terminal" evidence="22">
    <location>
        <begin position="75"/>
        <end position="125"/>
    </location>
</feature>
<evidence type="ECO:0000256" key="4">
    <source>
        <dbReference type="ARBA" id="ARBA00011199"/>
    </source>
</evidence>
<dbReference type="EC" id="7.1.1.-" evidence="20"/>
<dbReference type="GO" id="GO:0048038">
    <property type="term" value="F:quinone binding"/>
    <property type="evidence" value="ECO:0007669"/>
    <property type="project" value="UniProtKB-KW"/>
</dbReference>
<feature type="transmembrane region" description="Helical" evidence="20">
    <location>
        <begin position="91"/>
        <end position="109"/>
    </location>
</feature>
<feature type="transmembrane region" description="Helical" evidence="20">
    <location>
        <begin position="40"/>
        <end position="60"/>
    </location>
</feature>
<evidence type="ECO:0000256" key="13">
    <source>
        <dbReference type="ARBA" id="ARBA00022967"/>
    </source>
</evidence>
<keyword evidence="17 20" id="KW-0472">Membrane</keyword>
<evidence type="ECO:0000256" key="15">
    <source>
        <dbReference type="ARBA" id="ARBA00023027"/>
    </source>
</evidence>
<evidence type="ECO:0000256" key="10">
    <source>
        <dbReference type="ARBA" id="ARBA00022719"/>
    </source>
</evidence>
<comment type="subcellular location">
    <subcellularLocation>
        <location evidence="2 20">Plastid</location>
        <location evidence="2 20">Chloroplast thylakoid membrane</location>
        <topology evidence="2 20">Multi-pass membrane protein</topology>
    </subcellularLocation>
</comment>
<keyword evidence="6 20" id="KW-0813">Transport</keyword>
<dbReference type="InterPro" id="IPR001516">
    <property type="entry name" value="Proton_antipo_N"/>
</dbReference>
<comment type="similarity">
    <text evidence="3 20">Belongs to the complex I subunit 5 family.</text>
</comment>
<feature type="transmembrane region" description="Helical" evidence="20">
    <location>
        <begin position="541"/>
        <end position="562"/>
    </location>
</feature>
<evidence type="ECO:0000256" key="8">
    <source>
        <dbReference type="ARBA" id="ARBA00022640"/>
    </source>
</evidence>
<dbReference type="Gene3D" id="1.20.5.2700">
    <property type="match status" value="1"/>
</dbReference>
<proteinExistence type="inferred from homology"/>
<feature type="domain" description="NADH:quinone oxidoreductase/Mrp antiporter transmembrane" evidence="21">
    <location>
        <begin position="141"/>
        <end position="440"/>
    </location>
</feature>
<accession>A0A8F4XEL6</accession>
<dbReference type="GO" id="GO:0015990">
    <property type="term" value="P:electron transport coupled proton transport"/>
    <property type="evidence" value="ECO:0007669"/>
    <property type="project" value="TreeGrafter"/>
</dbReference>
<dbReference type="GO" id="GO:0008137">
    <property type="term" value="F:NADH dehydrogenase (ubiquinone) activity"/>
    <property type="evidence" value="ECO:0007669"/>
    <property type="project" value="InterPro"/>
</dbReference>
<dbReference type="PANTHER" id="PTHR42829">
    <property type="entry name" value="NADH-UBIQUINONE OXIDOREDUCTASE CHAIN 5"/>
    <property type="match status" value="1"/>
</dbReference>
<dbReference type="GO" id="GO:0042773">
    <property type="term" value="P:ATP synthesis coupled electron transport"/>
    <property type="evidence" value="ECO:0007669"/>
    <property type="project" value="InterPro"/>
</dbReference>
<dbReference type="GO" id="GO:0003954">
    <property type="term" value="F:NADH dehydrogenase activity"/>
    <property type="evidence" value="ECO:0007669"/>
    <property type="project" value="TreeGrafter"/>
</dbReference>
<protein>
    <recommendedName>
        <fullName evidence="5 20">NAD(P)H-quinone oxidoreductase subunit 5, chloroplastic</fullName>
        <ecNumber evidence="20">7.1.1.-</ecNumber>
    </recommendedName>
    <alternativeName>
        <fullName evidence="20">NADH-plastoquinone oxidoreductase subunit 5</fullName>
    </alternativeName>
</protein>
<dbReference type="Pfam" id="PF00662">
    <property type="entry name" value="Proton_antipo_N"/>
    <property type="match status" value="1"/>
</dbReference>
<dbReference type="InterPro" id="IPR018393">
    <property type="entry name" value="NADHpl_OxRdtase_5_subgr"/>
</dbReference>
<evidence type="ECO:0000256" key="3">
    <source>
        <dbReference type="ARBA" id="ARBA00008200"/>
    </source>
</evidence>
<dbReference type="PRINTS" id="PR01435">
    <property type="entry name" value="NPOXDRDTASE5"/>
</dbReference>
<dbReference type="PRINTS" id="PR01434">
    <property type="entry name" value="NADHDHGNASE5"/>
</dbReference>
<reference evidence="24" key="1">
    <citation type="journal article" date="2021" name="Ecol. Evol.">
        <title>Lineage-specific plastid degradation in subtribe Gentianinae (Gentianaceae).</title>
        <authorList>
            <person name="Fu P.C."/>
            <person name="Sun S.S."/>
            <person name="Twyford A.D."/>
            <person name="Li B.B."/>
            <person name="Zhou R.Q."/>
            <person name="Chen S.L."/>
            <person name="Gao Q.B."/>
            <person name="Favre A."/>
        </authorList>
    </citation>
    <scope>NUCLEOTIDE SEQUENCE</scope>
</reference>
<dbReference type="InterPro" id="IPR003945">
    <property type="entry name" value="NU5C-like"/>
</dbReference>
<evidence type="ECO:0000256" key="17">
    <source>
        <dbReference type="ARBA" id="ARBA00023136"/>
    </source>
</evidence>
<feature type="transmembrane region" description="Helical" evidence="20">
    <location>
        <begin position="262"/>
        <end position="287"/>
    </location>
</feature>
<dbReference type="GO" id="GO:0009535">
    <property type="term" value="C:chloroplast thylakoid membrane"/>
    <property type="evidence" value="ECO:0007669"/>
    <property type="project" value="UniProtKB-SubCell"/>
</dbReference>
<feature type="transmembrane region" description="Helical" evidence="20">
    <location>
        <begin position="424"/>
        <end position="447"/>
    </location>
</feature>
<name>A0A8F4XEL6_9GENT</name>
<evidence type="ECO:0000256" key="1">
    <source>
        <dbReference type="ARBA" id="ARBA00004059"/>
    </source>
</evidence>
<evidence type="ECO:0000259" key="23">
    <source>
        <dbReference type="Pfam" id="PF01010"/>
    </source>
</evidence>
<sequence>MQQIYQYGWIIPFIPLPVPIFLGLGLLVFPTTTIRLRRMWSFQSILLLSIILVFSTNLSIQQINSNSIYQYIWSWLITNDFSLELGYLLDPLTSIMLILITTIGILVLFYSDNYIAHDQSYLKFFTYMSFFGTSMLGLVTSSNLIQIYIFWELVGMSSYLLIGFWFTRPLAANACQKAFVTNRVGDFGLLLGILGFYWITGSFEFEDLFEIVNNLIYTNEVNHLFLTLCAVLLFAGSVAKSAQFPLHVWLPDAMEGPTPISALIHAATMVAAGIFLVARLLPLFIVIPSIMNLISLIAIITVLLGATLAIAQKDIKRGLAYSTMSQLGYMMLALGMGSYRNALFHLITHAYSKALLFLGSGSIIHSMERLVGYSPYKSQNMVLMGGLGKHIPITKTSFFFGTLSLSGIPPLACFWSKDEILNDSWLYSATFALIAWSTAGLTAFYMFRIYFLTFEGHLNVHFQNYSSKQKIPFYSISLWGKGVSKRISKNFCLLTSQSSSKKRDQVDDNFINRIQPFVTSTSIPFDNKKPYPYPCESDSTILFPLLVLGLFTLFVGFIGIPVNQEQGGIYPDILSKWLAPSINLLHTKSKNSTEWYEFVKDAIFSISLSYFGIIIASFLYKVPYLSSINLDFINSVVKRGPNRMFWEKSINLIYDWSDNRAYIDSFYTTSLTRGVRGLAELTYFFDRHLIDGITNGVGFFSLFIGEAIKCVGGGRISSYLFFYLSYICIFLFLFFIFTPLLV</sequence>
<keyword evidence="15 20" id="KW-0520">NAD</keyword>
<keyword evidence="8 20" id="KW-0934">Plastid</keyword>
<feature type="transmembrane region" description="Helical" evidence="20">
    <location>
        <begin position="318"/>
        <end position="339"/>
    </location>
</feature>
<evidence type="ECO:0000256" key="6">
    <source>
        <dbReference type="ARBA" id="ARBA00022448"/>
    </source>
</evidence>
<evidence type="ECO:0000256" key="14">
    <source>
        <dbReference type="ARBA" id="ARBA00022989"/>
    </source>
</evidence>
<comment type="subunit">
    <text evidence="4 20">NDH is composed of at least 16 different subunits, 5 of which are encoded in the nucleus.</text>
</comment>
<feature type="transmembrane region" description="Helical" evidence="20">
    <location>
        <begin position="392"/>
        <end position="412"/>
    </location>
</feature>
<feature type="domain" description="NADH:ubiquinone/plastoquinone oxidoreductase chloroplast chain 5 C-terminal" evidence="23">
    <location>
        <begin position="448"/>
        <end position="686"/>
    </location>
</feature>
<keyword evidence="16 20" id="KW-0793">Thylakoid</keyword>
<evidence type="ECO:0000256" key="20">
    <source>
        <dbReference type="RuleBase" id="RU364062"/>
    </source>
</evidence>
<evidence type="ECO:0000256" key="11">
    <source>
        <dbReference type="ARBA" id="ARBA00022857"/>
    </source>
</evidence>
<evidence type="ECO:0000259" key="21">
    <source>
        <dbReference type="Pfam" id="PF00361"/>
    </source>
</evidence>
<dbReference type="NCBIfam" id="TIGR01974">
    <property type="entry name" value="NDH_I_L"/>
    <property type="match status" value="1"/>
</dbReference>
<keyword evidence="13" id="KW-1278">Translocase</keyword>
<dbReference type="EMBL" id="MN199133">
    <property type="protein sequence ID" value="QXI83927.1"/>
    <property type="molecule type" value="Genomic_DNA"/>
</dbReference>
<feature type="transmembrane region" description="Helical" evidence="20">
    <location>
        <begin position="225"/>
        <end position="250"/>
    </location>
</feature>
<evidence type="ECO:0000256" key="2">
    <source>
        <dbReference type="ARBA" id="ARBA00004454"/>
    </source>
</evidence>
<feature type="transmembrane region" description="Helical" evidence="20">
    <location>
        <begin position="293"/>
        <end position="311"/>
    </location>
</feature>
<dbReference type="InterPro" id="IPR001750">
    <property type="entry name" value="ND/Mrp_TM"/>
</dbReference>
<feature type="transmembrane region" description="Helical" evidence="20">
    <location>
        <begin position="719"/>
        <end position="741"/>
    </location>
</feature>
<dbReference type="Pfam" id="PF01010">
    <property type="entry name" value="Proton_antipo_C"/>
    <property type="match status" value="1"/>
</dbReference>
<keyword evidence="10 20" id="KW-0874">Quinone</keyword>
<keyword evidence="14 20" id="KW-1133">Transmembrane helix</keyword>
<feature type="transmembrane region" description="Helical" evidence="20">
    <location>
        <begin position="351"/>
        <end position="371"/>
    </location>
</feature>
<keyword evidence="11 20" id="KW-0521">NADP</keyword>
<feature type="transmembrane region" description="Helical" evidence="20">
    <location>
        <begin position="145"/>
        <end position="166"/>
    </location>
</feature>
<evidence type="ECO:0000259" key="22">
    <source>
        <dbReference type="Pfam" id="PF00662"/>
    </source>
</evidence>
<organism evidence="24">
    <name type="scientific">Kuepferia damyonensis</name>
    <dbReference type="NCBI Taxonomy" id="1499126"/>
    <lineage>
        <taxon>Eukaryota</taxon>
        <taxon>Viridiplantae</taxon>
        <taxon>Streptophyta</taxon>
        <taxon>Embryophyta</taxon>
        <taxon>Tracheophyta</taxon>
        <taxon>Spermatophyta</taxon>
        <taxon>Magnoliopsida</taxon>
        <taxon>eudicotyledons</taxon>
        <taxon>Gunneridae</taxon>
        <taxon>Pentapetalae</taxon>
        <taxon>asterids</taxon>
        <taxon>lamiids</taxon>
        <taxon>Gentianales</taxon>
        <taxon>Gentianaceae</taxon>
        <taxon>Gentianeae</taxon>
        <taxon>Gentianinae</taxon>
        <taxon>Kuepferia</taxon>
    </lineage>
</organism>
<feature type="transmembrane region" description="Helical" evidence="20">
    <location>
        <begin position="6"/>
        <end position="28"/>
    </location>
</feature>
<dbReference type="Pfam" id="PF00361">
    <property type="entry name" value="Proton_antipo_M"/>
    <property type="match status" value="1"/>
</dbReference>
<keyword evidence="7 20" id="KW-0150">Chloroplast</keyword>
<evidence type="ECO:0000256" key="7">
    <source>
        <dbReference type="ARBA" id="ARBA00022528"/>
    </source>
</evidence>
<evidence type="ECO:0000256" key="19">
    <source>
        <dbReference type="ARBA" id="ARBA00048026"/>
    </source>
</evidence>
<dbReference type="NCBIfam" id="NF005141">
    <property type="entry name" value="PRK06590.1"/>
    <property type="match status" value="1"/>
</dbReference>
<evidence type="ECO:0000256" key="5">
    <source>
        <dbReference type="ARBA" id="ARBA00018648"/>
    </source>
</evidence>
<comment type="function">
    <text evidence="1 20">NDH shuttles electrons from NAD(P)H:plastoquinone, via FMN and iron-sulfur (Fe-S) centers, to quinones in the photosynthetic chain and possibly in a chloroplast respiratory chain. The immediate electron acceptor for the enzyme in this species is believed to be plastoquinone. Couples the redox reaction to proton translocation, and thus conserves the redox energy in a proton gradient.</text>
</comment>
<feature type="transmembrane region" description="Helical" evidence="20">
    <location>
        <begin position="602"/>
        <end position="620"/>
    </location>
</feature>
<evidence type="ECO:0000256" key="16">
    <source>
        <dbReference type="ARBA" id="ARBA00023078"/>
    </source>
</evidence>
<comment type="catalytic activity">
    <reaction evidence="18 20">
        <text>a plastoquinone + NADPH + (n+1) H(+)(in) = a plastoquinol + NADP(+) + n H(+)(out)</text>
        <dbReference type="Rhea" id="RHEA:42612"/>
        <dbReference type="Rhea" id="RHEA-COMP:9561"/>
        <dbReference type="Rhea" id="RHEA-COMP:9562"/>
        <dbReference type="ChEBI" id="CHEBI:15378"/>
        <dbReference type="ChEBI" id="CHEBI:17757"/>
        <dbReference type="ChEBI" id="CHEBI:57783"/>
        <dbReference type="ChEBI" id="CHEBI:58349"/>
        <dbReference type="ChEBI" id="CHEBI:62192"/>
    </reaction>
</comment>
<dbReference type="InterPro" id="IPR002128">
    <property type="entry name" value="NADH_UbQ_OxRdtase_chlpt_su5_C"/>
</dbReference>
<feature type="transmembrane region" description="Helical" evidence="20">
    <location>
        <begin position="187"/>
        <end position="205"/>
    </location>
</feature>
<evidence type="ECO:0000256" key="18">
    <source>
        <dbReference type="ARBA" id="ARBA00047726"/>
    </source>
</evidence>
<dbReference type="AlphaFoldDB" id="A0A8F4XEL6"/>